<evidence type="ECO:0000313" key="3">
    <source>
        <dbReference type="Proteomes" id="UP000030341"/>
    </source>
</evidence>
<dbReference type="Pfam" id="PF07883">
    <property type="entry name" value="Cupin_2"/>
    <property type="match status" value="1"/>
</dbReference>
<keyword evidence="3" id="KW-1185">Reference proteome</keyword>
<dbReference type="STRING" id="1348114.OM33_19080"/>
<gene>
    <name evidence="2" type="ORF">OM33_19080</name>
</gene>
<dbReference type="InterPro" id="IPR011051">
    <property type="entry name" value="RmlC_Cupin_sf"/>
</dbReference>
<feature type="domain" description="Cupin type-2" evidence="1">
    <location>
        <begin position="38"/>
        <end position="105"/>
    </location>
</feature>
<protein>
    <submittedName>
        <fullName evidence="2">Cupin</fullName>
    </submittedName>
</protein>
<dbReference type="RefSeq" id="WP_040135966.1">
    <property type="nucleotide sequence ID" value="NZ_CP009889.1"/>
</dbReference>
<reference evidence="2 3" key="1">
    <citation type="submission" date="2014-11" db="EMBL/GenBank/DDBJ databases">
        <title>Complete Genome Sequence of Pseudoalteromonas sp. Strain OCN003 Isolated from Kaneohe Bay, Oahu, Hawaii.</title>
        <authorList>
            <person name="Beurmann S."/>
            <person name="Videau P."/>
            <person name="Ushijima B."/>
            <person name="Smith A.M."/>
            <person name="Aeby G.S."/>
            <person name="Callahan S.M."/>
            <person name="Belcaid M."/>
        </authorList>
    </citation>
    <scope>NUCLEOTIDE SEQUENCE [LARGE SCALE GENOMIC DNA]</scope>
    <source>
        <strain evidence="2 3">OCN003</strain>
    </source>
</reference>
<dbReference type="AlphaFoldDB" id="A0A0A7EKL5"/>
<dbReference type="CDD" id="cd06981">
    <property type="entry name" value="cupin_reut_a1446"/>
    <property type="match status" value="1"/>
</dbReference>
<dbReference type="HOGENOM" id="CLU_147397_0_0_6"/>
<dbReference type="InterPro" id="IPR014710">
    <property type="entry name" value="RmlC-like_jellyroll"/>
</dbReference>
<dbReference type="EMBL" id="CP009889">
    <property type="protein sequence ID" value="AIY67169.1"/>
    <property type="molecule type" value="Genomic_DNA"/>
</dbReference>
<dbReference type="Proteomes" id="UP000030341">
    <property type="component" value="Chromosome 2"/>
</dbReference>
<dbReference type="InterPro" id="IPR013096">
    <property type="entry name" value="Cupin_2"/>
</dbReference>
<dbReference type="eggNOG" id="COG1917">
    <property type="taxonomic scope" value="Bacteria"/>
</dbReference>
<dbReference type="KEGG" id="pseo:OM33_19080"/>
<dbReference type="SUPFAM" id="SSF51182">
    <property type="entry name" value="RmlC-like cupins"/>
    <property type="match status" value="1"/>
</dbReference>
<organism evidence="2 3">
    <name type="scientific">Pseudoalteromonas piratica</name>
    <dbReference type="NCBI Taxonomy" id="1348114"/>
    <lineage>
        <taxon>Bacteria</taxon>
        <taxon>Pseudomonadati</taxon>
        <taxon>Pseudomonadota</taxon>
        <taxon>Gammaproteobacteria</taxon>
        <taxon>Alteromonadales</taxon>
        <taxon>Pseudoalteromonadaceae</taxon>
        <taxon>Pseudoalteromonas</taxon>
    </lineage>
</organism>
<name>A0A0A7EKL5_9GAMM</name>
<proteinExistence type="predicted"/>
<evidence type="ECO:0000259" key="1">
    <source>
        <dbReference type="Pfam" id="PF07883"/>
    </source>
</evidence>
<sequence>MLKKDNLFADITKDRTQEQFTDLLNSGNTKVERIVSFGQSSPEHGWYDQSETEWVCVLKGYGVLIFENGQTIRLDVGDHLTIPAHCKHKVIETDASNETLWLAVFIK</sequence>
<evidence type="ECO:0000313" key="2">
    <source>
        <dbReference type="EMBL" id="AIY67169.1"/>
    </source>
</evidence>
<dbReference type="Gene3D" id="2.60.120.10">
    <property type="entry name" value="Jelly Rolls"/>
    <property type="match status" value="1"/>
</dbReference>
<dbReference type="OrthoDB" id="9798585at2"/>
<accession>A0A0A7EKL5</accession>